<dbReference type="AlphaFoldDB" id="A0A382US44"/>
<feature type="non-terminal residue" evidence="1">
    <location>
        <position position="109"/>
    </location>
</feature>
<organism evidence="1">
    <name type="scientific">marine metagenome</name>
    <dbReference type="NCBI Taxonomy" id="408172"/>
    <lineage>
        <taxon>unclassified sequences</taxon>
        <taxon>metagenomes</taxon>
        <taxon>ecological metagenomes</taxon>
    </lineage>
</organism>
<protein>
    <submittedName>
        <fullName evidence="1">Uncharacterized protein</fullName>
    </submittedName>
</protein>
<reference evidence="1" key="1">
    <citation type="submission" date="2018-05" db="EMBL/GenBank/DDBJ databases">
        <authorList>
            <person name="Lanie J.A."/>
            <person name="Ng W.-L."/>
            <person name="Kazmierczak K.M."/>
            <person name="Andrzejewski T.M."/>
            <person name="Davidsen T.M."/>
            <person name="Wayne K.J."/>
            <person name="Tettelin H."/>
            <person name="Glass J.I."/>
            <person name="Rusch D."/>
            <person name="Podicherti R."/>
            <person name="Tsui H.-C.T."/>
            <person name="Winkler M.E."/>
        </authorList>
    </citation>
    <scope>NUCLEOTIDE SEQUENCE</scope>
</reference>
<gene>
    <name evidence="1" type="ORF">METZ01_LOCUS389821</name>
</gene>
<evidence type="ECO:0000313" key="1">
    <source>
        <dbReference type="EMBL" id="SVD36967.1"/>
    </source>
</evidence>
<name>A0A382US44_9ZZZZ</name>
<proteinExistence type="predicted"/>
<accession>A0A382US44</accession>
<dbReference type="EMBL" id="UINC01146312">
    <property type="protein sequence ID" value="SVD36967.1"/>
    <property type="molecule type" value="Genomic_DNA"/>
</dbReference>
<sequence length="109" mass="12316">MVEQKGRVRIIWIQFNSPRGRHLSEGNWKGTSHEAILGNIARAAKEYLANAGNLCYSGAYRDFLVSGFGFTSGNRWAPPLRRKPCSEKLHGCYMVLVLHDLEKRSGNPR</sequence>